<proteinExistence type="predicted"/>
<gene>
    <name evidence="1" type="ORF">LCGC14_2223190</name>
</gene>
<comment type="caution">
    <text evidence="1">The sequence shown here is derived from an EMBL/GenBank/DDBJ whole genome shotgun (WGS) entry which is preliminary data.</text>
</comment>
<accession>A0A0F9DXV7</accession>
<protein>
    <submittedName>
        <fullName evidence="1">Uncharacterized protein</fullName>
    </submittedName>
</protein>
<organism evidence="1">
    <name type="scientific">marine sediment metagenome</name>
    <dbReference type="NCBI Taxonomy" id="412755"/>
    <lineage>
        <taxon>unclassified sequences</taxon>
        <taxon>metagenomes</taxon>
        <taxon>ecological metagenomes</taxon>
    </lineage>
</organism>
<evidence type="ECO:0000313" key="1">
    <source>
        <dbReference type="EMBL" id="KKL58656.1"/>
    </source>
</evidence>
<sequence length="116" mass="13463">MQNTISFAKLQPNEHGLRVSTHSLDRWVEYLRRAGYEIEAVSYPLTLSTIIIWFYPSRSTPAALPVNAFPATLAREERIIHAPKVYQKQRIVQLQQKGYKILAVDYDESVGRIWFV</sequence>
<dbReference type="EMBL" id="LAZR01029747">
    <property type="protein sequence ID" value="KKL58656.1"/>
    <property type="molecule type" value="Genomic_DNA"/>
</dbReference>
<dbReference type="AlphaFoldDB" id="A0A0F9DXV7"/>
<name>A0A0F9DXV7_9ZZZZ</name>
<reference evidence="1" key="1">
    <citation type="journal article" date="2015" name="Nature">
        <title>Complex archaea that bridge the gap between prokaryotes and eukaryotes.</title>
        <authorList>
            <person name="Spang A."/>
            <person name="Saw J.H."/>
            <person name="Jorgensen S.L."/>
            <person name="Zaremba-Niedzwiedzka K."/>
            <person name="Martijn J."/>
            <person name="Lind A.E."/>
            <person name="van Eijk R."/>
            <person name="Schleper C."/>
            <person name="Guy L."/>
            <person name="Ettema T.J."/>
        </authorList>
    </citation>
    <scope>NUCLEOTIDE SEQUENCE</scope>
</reference>